<dbReference type="SUPFAM" id="SSF53474">
    <property type="entry name" value="alpha/beta-Hydrolases"/>
    <property type="match status" value="1"/>
</dbReference>
<dbReference type="Proteomes" id="UP001305779">
    <property type="component" value="Unassembled WGS sequence"/>
</dbReference>
<name>A0ABR0ELE1_ZASCE</name>
<accession>A0ABR0ELE1</accession>
<evidence type="ECO:0000313" key="2">
    <source>
        <dbReference type="Proteomes" id="UP001305779"/>
    </source>
</evidence>
<reference evidence="1 2" key="1">
    <citation type="journal article" date="2023" name="G3 (Bethesda)">
        <title>A chromosome-level genome assembly of Zasmidium syzygii isolated from banana leaves.</title>
        <authorList>
            <person name="van Westerhoven A.C."/>
            <person name="Mehrabi R."/>
            <person name="Talebi R."/>
            <person name="Steentjes M.B.F."/>
            <person name="Corcolon B."/>
            <person name="Chong P.A."/>
            <person name="Kema G.H.J."/>
            <person name="Seidl M.F."/>
        </authorList>
    </citation>
    <scope>NUCLEOTIDE SEQUENCE [LARGE SCALE GENOMIC DNA]</scope>
    <source>
        <strain evidence="1 2">P124</strain>
    </source>
</reference>
<organism evidence="1 2">
    <name type="scientific">Zasmidium cellare</name>
    <name type="common">Wine cellar mold</name>
    <name type="synonym">Racodium cellare</name>
    <dbReference type="NCBI Taxonomy" id="395010"/>
    <lineage>
        <taxon>Eukaryota</taxon>
        <taxon>Fungi</taxon>
        <taxon>Dikarya</taxon>
        <taxon>Ascomycota</taxon>
        <taxon>Pezizomycotina</taxon>
        <taxon>Dothideomycetes</taxon>
        <taxon>Dothideomycetidae</taxon>
        <taxon>Mycosphaerellales</taxon>
        <taxon>Mycosphaerellaceae</taxon>
        <taxon>Zasmidium</taxon>
    </lineage>
</organism>
<dbReference type="Gene3D" id="3.40.50.1820">
    <property type="entry name" value="alpha/beta hydrolase"/>
    <property type="match status" value="1"/>
</dbReference>
<comment type="caution">
    <text evidence="1">The sequence shown here is derived from an EMBL/GenBank/DDBJ whole genome shotgun (WGS) entry which is preliminary data.</text>
</comment>
<evidence type="ECO:0000313" key="1">
    <source>
        <dbReference type="EMBL" id="KAK4502091.1"/>
    </source>
</evidence>
<evidence type="ECO:0008006" key="3">
    <source>
        <dbReference type="Google" id="ProtNLM"/>
    </source>
</evidence>
<gene>
    <name evidence="1" type="ORF">PRZ48_007902</name>
</gene>
<protein>
    <recommendedName>
        <fullName evidence="3">AB hydrolase-1 domain-containing protein</fullName>
    </recommendedName>
</protein>
<keyword evidence="2" id="KW-1185">Reference proteome</keyword>
<dbReference type="EMBL" id="JAXOVC010000005">
    <property type="protein sequence ID" value="KAK4502091.1"/>
    <property type="molecule type" value="Genomic_DNA"/>
</dbReference>
<sequence>MPGFGESFNPKDDPPSIEWYSSMYHDVFSNVPEFQHGCHIIGHHSGAVIGTDFAARYPGVVESLTLVGPAVLTPEERKKMAQKTMEPFNTPVDDGSHLKRTWDYLIEIGIPANNRDLLHREVLDHARAWRGRMQIYACRIEVECKMLAMCALDDVLWPMFKNVESVGRGIRCEEINGANFEPDLAPDEIVKHFLALIGATDVL</sequence>
<proteinExistence type="predicted"/>
<dbReference type="InterPro" id="IPR029058">
    <property type="entry name" value="AB_hydrolase_fold"/>
</dbReference>